<dbReference type="RefSeq" id="WP_380559718.1">
    <property type="nucleotide sequence ID" value="NZ_JBHEZY010000026.1"/>
</dbReference>
<dbReference type="EMBL" id="JBHEZY010000026">
    <property type="protein sequence ID" value="MFC1436199.1"/>
    <property type="molecule type" value="Genomic_DNA"/>
</dbReference>
<dbReference type="PROSITE" id="PS00678">
    <property type="entry name" value="WD_REPEATS_1"/>
    <property type="match status" value="1"/>
</dbReference>
<dbReference type="InterPro" id="IPR011044">
    <property type="entry name" value="Quino_amine_DH_bsu"/>
</dbReference>
<comment type="caution">
    <text evidence="5">The sequence shown here is derived from an EMBL/GenBank/DDBJ whole genome shotgun (WGS) entry which is preliminary data.</text>
</comment>
<feature type="repeat" description="WD" evidence="3">
    <location>
        <begin position="1069"/>
        <end position="1110"/>
    </location>
</feature>
<dbReference type="SMART" id="SM00320">
    <property type="entry name" value="WD40"/>
    <property type="match status" value="14"/>
</dbReference>
<feature type="repeat" description="WD" evidence="3">
    <location>
        <begin position="1160"/>
        <end position="1192"/>
    </location>
</feature>
<keyword evidence="1 3" id="KW-0853">WD repeat</keyword>
<protein>
    <submittedName>
        <fullName evidence="5">Helix-turn-helix domain-containing protein</fullName>
    </submittedName>
</protein>
<dbReference type="CDD" id="cd00200">
    <property type="entry name" value="WD40"/>
    <property type="match status" value="2"/>
</dbReference>
<dbReference type="PROSITE" id="PS50294">
    <property type="entry name" value="WD_REPEATS_REGION"/>
    <property type="match status" value="4"/>
</dbReference>
<dbReference type="PANTHER" id="PTHR19879">
    <property type="entry name" value="TRANSCRIPTION INITIATION FACTOR TFIID"/>
    <property type="match status" value="1"/>
</dbReference>
<reference evidence="5 6" key="1">
    <citation type="submission" date="2024-09" db="EMBL/GenBank/DDBJ databases">
        <authorList>
            <person name="Lee S.D."/>
        </authorList>
    </citation>
    <scope>NUCLEOTIDE SEQUENCE [LARGE SCALE GENOMIC DNA]</scope>
    <source>
        <strain evidence="5 6">N1-3</strain>
    </source>
</reference>
<dbReference type="PRINTS" id="PR00320">
    <property type="entry name" value="GPROTEINBRPT"/>
</dbReference>
<feature type="repeat" description="WD" evidence="3">
    <location>
        <begin position="893"/>
        <end position="934"/>
    </location>
</feature>
<accession>A0ABV6XE42</accession>
<evidence type="ECO:0000256" key="3">
    <source>
        <dbReference type="PROSITE-ProRule" id="PRU00221"/>
    </source>
</evidence>
<feature type="repeat" description="WD" evidence="3">
    <location>
        <begin position="750"/>
        <end position="783"/>
    </location>
</feature>
<evidence type="ECO:0000313" key="5">
    <source>
        <dbReference type="EMBL" id="MFC1436199.1"/>
    </source>
</evidence>
<dbReference type="InterPro" id="IPR020472">
    <property type="entry name" value="WD40_PAC1"/>
</dbReference>
<dbReference type="Gene3D" id="1.10.260.40">
    <property type="entry name" value="lambda repressor-like DNA-binding domains"/>
    <property type="match status" value="1"/>
</dbReference>
<feature type="domain" description="HTH cro/C1-type" evidence="4">
    <location>
        <begin position="26"/>
        <end position="61"/>
    </location>
</feature>
<evidence type="ECO:0000259" key="4">
    <source>
        <dbReference type="PROSITE" id="PS50943"/>
    </source>
</evidence>
<gene>
    <name evidence="5" type="ORF">ACEZDB_36760</name>
</gene>
<dbReference type="InterPro" id="IPR001680">
    <property type="entry name" value="WD40_rpt"/>
</dbReference>
<sequence>MSDGTEGLLRPHPERIATMQDFGRELALAREIAGLTVRQLADKASVPRATVQGYLSGEHIPQPGYLGPFQRILEACGEGDQPERVALWVEALSRARRTPGRRPASGPAPYRGLAAFGELDAQWFHGRAGLTAVVVDRLERRPAHTGDPLLVVGPSGSGKSSLLRAGVVPALKRAGHHTAVLAPGLAPLRAYAQALEALAAQAALAAQEAQAVQEAREAQGAQEGPSADRPVRLRVLVVDQFEEIFAGEVGDLARQQFIEGVCTAQPGLAVVFGMRADFYPQALRHPLLARAIQRDQVVVGPMSAEDLTAAVTQPARQAGIDVDQALVALVLRELVPRTSGAASAAAHDPGALPMLSHALRAAWERHRGGRLTVGDYLEGGGIAGSIAQSADAIYTELSERERETTRRLFRRLVRTGDDTADTRRRVPLTEILDGGAESAESQAVAAVLDRFTAARLLTVGAGTVEITHEALLTAWPQLQDWLDDDRAGLSVHRRLGVAAEEWKAGGRDPDLLFRGGQLQLVREWVHHERRAELNAAERDFIDAAVELQQEQERRGRRRIRQRYQVRAVLAVLVVLAASVGAFARQQQLENRHEQVSALSRTVAHEADTLRGNDVALSVQLALAAYRISPTPEALSSLLDSTGVTPDTQLRPRSGAARSVATAGALLAVGTGSGTVQLWQAAHGRLTPVGPLLGPGAGGTANEANATDAADAVVSVAFGDRGRLLVAVGPAQGVLVWDTADPGRPKALPTLQGLRARAVAVAVSSDGRTVAAAATDGSIRLWDLWDLNSPAGTGWALPATGERTDVGQAAESLAFLPGKHILAVGEDPGVRLWDVTDPARPGATAVLDTPGSIVFSVAPSPDGRTLAAGTGAGHEVYLWDTTDPARPRTTGAPLTGPTSWVNAVAFSPDGRTLAAGSSDGRLWLFDLTTRQTIRELPHPQPVTSVQFLPDGTPVTVTIDNGTVHWWHTPGPLILGARDAVFAVTFGADGQRLGVAAGAADNTLTVWDPRDIHAPVRLGPPLDGTPGPGRFSGSGALSPDGKLFAVGDVDGTVQLWDVADPAHPSRIGAPVKAATQLVESVGFSPDGTLLTVSSDDGTVHLLDVAAPRSPASLATIAAPGHGEILQAALSPGNRLLVAASSDGHAYLYSITDPHRPRLQATLGGFSDAVYSVAFDSHGSLLAAGSADGTVRLWNPADPAHPTPYPQELSGQIGYIYSLSFAPDRELLAVSDNEDGSVWLWDLARPADPRHSATLDGPSGGVFTVAFSPDGRSIAAGGINHTVQLWDTDPLAAAQWICSLGSQPLTRTQWKQYVPGRAYQPPCT</sequence>
<feature type="repeat" description="WD" evidence="3">
    <location>
        <begin position="1206"/>
        <end position="1240"/>
    </location>
</feature>
<evidence type="ECO:0000313" key="6">
    <source>
        <dbReference type="Proteomes" id="UP001592530"/>
    </source>
</evidence>
<dbReference type="CDD" id="cd00093">
    <property type="entry name" value="HTH_XRE"/>
    <property type="match status" value="1"/>
</dbReference>
<proteinExistence type="predicted"/>
<dbReference type="PANTHER" id="PTHR19879:SF9">
    <property type="entry name" value="TRANSCRIPTION INITIATION FACTOR TFIID SUBUNIT 5"/>
    <property type="match status" value="1"/>
</dbReference>
<dbReference type="SUPFAM" id="SSF47413">
    <property type="entry name" value="lambda repressor-like DNA-binding domains"/>
    <property type="match status" value="1"/>
</dbReference>
<dbReference type="Pfam" id="PF00400">
    <property type="entry name" value="WD40"/>
    <property type="match status" value="10"/>
</dbReference>
<dbReference type="Pfam" id="PF13560">
    <property type="entry name" value="HTH_31"/>
    <property type="match status" value="1"/>
</dbReference>
<dbReference type="PROSITE" id="PS50082">
    <property type="entry name" value="WD_REPEATS_2"/>
    <property type="match status" value="7"/>
</dbReference>
<dbReference type="Proteomes" id="UP001592530">
    <property type="component" value="Unassembled WGS sequence"/>
</dbReference>
<dbReference type="InterPro" id="IPR049052">
    <property type="entry name" value="nSTAND1"/>
</dbReference>
<name>A0ABV6XE42_9ACTN</name>
<dbReference type="SUPFAM" id="SSF50969">
    <property type="entry name" value="YVTN repeat-like/Quinoprotein amine dehydrogenase"/>
    <property type="match status" value="1"/>
</dbReference>
<dbReference type="InterPro" id="IPR027417">
    <property type="entry name" value="P-loop_NTPase"/>
</dbReference>
<dbReference type="Gene3D" id="2.130.10.10">
    <property type="entry name" value="YVTN repeat-like/Quinoprotein amine dehydrogenase"/>
    <property type="match status" value="4"/>
</dbReference>
<dbReference type="InterPro" id="IPR011047">
    <property type="entry name" value="Quinoprotein_ADH-like_sf"/>
</dbReference>
<feature type="repeat" description="WD" evidence="3">
    <location>
        <begin position="1034"/>
        <end position="1056"/>
    </location>
</feature>
<dbReference type="InterPro" id="IPR001387">
    <property type="entry name" value="Cro/C1-type_HTH"/>
</dbReference>
<dbReference type="InterPro" id="IPR019775">
    <property type="entry name" value="WD40_repeat_CS"/>
</dbReference>
<dbReference type="SUPFAM" id="SSF50998">
    <property type="entry name" value="Quinoprotein alcohol dehydrogenase-like"/>
    <property type="match status" value="1"/>
</dbReference>
<keyword evidence="2" id="KW-0677">Repeat</keyword>
<dbReference type="InterPro" id="IPR010982">
    <property type="entry name" value="Lambda_DNA-bd_dom_sf"/>
</dbReference>
<organism evidence="5 6">
    <name type="scientific">Streptacidiphilus alkalitolerans</name>
    <dbReference type="NCBI Taxonomy" id="3342712"/>
    <lineage>
        <taxon>Bacteria</taxon>
        <taxon>Bacillati</taxon>
        <taxon>Actinomycetota</taxon>
        <taxon>Actinomycetes</taxon>
        <taxon>Kitasatosporales</taxon>
        <taxon>Streptomycetaceae</taxon>
        <taxon>Streptacidiphilus</taxon>
    </lineage>
</organism>
<dbReference type="Pfam" id="PF20703">
    <property type="entry name" value="nSTAND1"/>
    <property type="match status" value="1"/>
</dbReference>
<evidence type="ECO:0000256" key="1">
    <source>
        <dbReference type="ARBA" id="ARBA00022574"/>
    </source>
</evidence>
<feature type="repeat" description="WD" evidence="3">
    <location>
        <begin position="1252"/>
        <end position="1284"/>
    </location>
</feature>
<dbReference type="InterPro" id="IPR015943">
    <property type="entry name" value="WD40/YVTN_repeat-like_dom_sf"/>
</dbReference>
<dbReference type="Gene3D" id="3.40.50.300">
    <property type="entry name" value="P-loop containing nucleotide triphosphate hydrolases"/>
    <property type="match status" value="1"/>
</dbReference>
<dbReference type="SUPFAM" id="SSF52540">
    <property type="entry name" value="P-loop containing nucleoside triphosphate hydrolases"/>
    <property type="match status" value="1"/>
</dbReference>
<dbReference type="PROSITE" id="PS50943">
    <property type="entry name" value="HTH_CROC1"/>
    <property type="match status" value="1"/>
</dbReference>
<evidence type="ECO:0000256" key="2">
    <source>
        <dbReference type="ARBA" id="ARBA00022737"/>
    </source>
</evidence>